<keyword evidence="7" id="KW-1185">Reference proteome</keyword>
<feature type="compositionally biased region" description="Gly residues" evidence="3">
    <location>
        <begin position="407"/>
        <end position="417"/>
    </location>
</feature>
<sequence length="613" mass="58854">MTSEVPAQHTEAAAAEAAAPTEAPAEAAAPAEAPVHTDAIAEVASTTDAAPAAEAPVPVVPAVAATPVAATTAPVEPAAPVAPAAPAPVQATGTVYTPGQAPQPYAAPVAAPARAAIPAASPAPAVESTPTAPQAAPAAAAQTGETQPLAPAGQVPPAGHVPPAFGGPRPGEQPTQPYAGVPPYQPGGPGTPTSDGQPKKRAGFGLIAAVAVAAALIGGASGAGITALVSSNDQSTTSSDAASTQNIVVNDTDSVNQITAVAAKASPSVVTISVSGSSAGGTGSGIILSDDGYVLTNTHVVTLDGEIADPTIQVKTSDGHLYAATVVGTDPLSDLAVIKLTDASGLTPLEFADSDKLNVGDTAIAIGAPLGLSGTVTNGIVSALNRSIDVASSAAPSTPDDSTQGDSGDGGDGGQGGSDSPFDFFFDLPDGGNGSDGQQQQGAATSQVSLPVIQTDAAINPGNSGGALLDSDGKLIGVNVAILSTGSSSESGNIGVGFAVPANLAARVAQEIIDTGSATHGLLGAVVTSAESDGTSNTVGALIAEDPASGGAAANAGLKAGDVVTEFNGVPITDQTDLTAQVRALPGGAKTTITFTRGGESKTADVTLGTFEG</sequence>
<dbReference type="KEGG" id="agy:ATC03_07615"/>
<keyword evidence="4" id="KW-0472">Membrane</keyword>
<dbReference type="AlphaFoldDB" id="A0A191WKU5"/>
<dbReference type="PANTHER" id="PTHR43343">
    <property type="entry name" value="PEPTIDASE S12"/>
    <property type="match status" value="1"/>
</dbReference>
<evidence type="ECO:0000259" key="5">
    <source>
        <dbReference type="PROSITE" id="PS50106"/>
    </source>
</evidence>
<evidence type="ECO:0000256" key="1">
    <source>
        <dbReference type="ARBA" id="ARBA00022670"/>
    </source>
</evidence>
<dbReference type="Pfam" id="PF13365">
    <property type="entry name" value="Trypsin_2"/>
    <property type="match status" value="2"/>
</dbReference>
<accession>A0A191WKU5</accession>
<dbReference type="InterPro" id="IPR009003">
    <property type="entry name" value="Peptidase_S1_PA"/>
</dbReference>
<dbReference type="SMART" id="SM00228">
    <property type="entry name" value="PDZ"/>
    <property type="match status" value="1"/>
</dbReference>
<dbReference type="PANTHER" id="PTHR43343:SF3">
    <property type="entry name" value="PROTEASE DO-LIKE 8, CHLOROPLASTIC"/>
    <property type="match status" value="1"/>
</dbReference>
<feature type="transmembrane region" description="Helical" evidence="4">
    <location>
        <begin position="204"/>
        <end position="229"/>
    </location>
</feature>
<dbReference type="Pfam" id="PF13180">
    <property type="entry name" value="PDZ_2"/>
    <property type="match status" value="1"/>
</dbReference>
<feature type="region of interest" description="Disordered" evidence="3">
    <location>
        <begin position="121"/>
        <end position="199"/>
    </location>
</feature>
<evidence type="ECO:0000313" key="7">
    <source>
        <dbReference type="Proteomes" id="UP000078437"/>
    </source>
</evidence>
<dbReference type="SUPFAM" id="SSF50494">
    <property type="entry name" value="Trypsin-like serine proteases"/>
    <property type="match status" value="1"/>
</dbReference>
<dbReference type="EMBL" id="CP013979">
    <property type="protein sequence ID" value="ANJ28798.1"/>
    <property type="molecule type" value="Genomic_DNA"/>
</dbReference>
<proteinExistence type="predicted"/>
<dbReference type="GO" id="GO:0006508">
    <property type="term" value="P:proteolysis"/>
    <property type="evidence" value="ECO:0007669"/>
    <property type="project" value="UniProtKB-KW"/>
</dbReference>
<feature type="compositionally biased region" description="Low complexity" evidence="3">
    <location>
        <begin position="418"/>
        <end position="447"/>
    </location>
</feature>
<dbReference type="Proteomes" id="UP000078437">
    <property type="component" value="Chromosome"/>
</dbReference>
<dbReference type="GO" id="GO:0004252">
    <property type="term" value="F:serine-type endopeptidase activity"/>
    <property type="evidence" value="ECO:0007669"/>
    <property type="project" value="InterPro"/>
</dbReference>
<dbReference type="PROSITE" id="PS50106">
    <property type="entry name" value="PDZ"/>
    <property type="match status" value="1"/>
</dbReference>
<feature type="region of interest" description="Disordered" evidence="3">
    <location>
        <begin position="392"/>
        <end position="447"/>
    </location>
</feature>
<dbReference type="STRING" id="453304.ATC03_07615"/>
<organism evidence="6 7">
    <name type="scientific">Agromyces aureus</name>
    <dbReference type="NCBI Taxonomy" id="453304"/>
    <lineage>
        <taxon>Bacteria</taxon>
        <taxon>Bacillati</taxon>
        <taxon>Actinomycetota</taxon>
        <taxon>Actinomycetes</taxon>
        <taxon>Micrococcales</taxon>
        <taxon>Microbacteriaceae</taxon>
        <taxon>Agromyces</taxon>
    </lineage>
</organism>
<feature type="domain" description="PDZ" evidence="5">
    <location>
        <begin position="512"/>
        <end position="599"/>
    </location>
</feature>
<evidence type="ECO:0000256" key="3">
    <source>
        <dbReference type="SAM" id="MobiDB-lite"/>
    </source>
</evidence>
<feature type="compositionally biased region" description="Low complexity" evidence="3">
    <location>
        <begin position="392"/>
        <end position="406"/>
    </location>
</feature>
<protein>
    <recommendedName>
        <fullName evidence="5">PDZ domain-containing protein</fullName>
    </recommendedName>
</protein>
<feature type="region of interest" description="Disordered" evidence="3">
    <location>
        <begin position="1"/>
        <end position="35"/>
    </location>
</feature>
<keyword evidence="4" id="KW-0812">Transmembrane</keyword>
<dbReference type="PRINTS" id="PR00834">
    <property type="entry name" value="PROTEASES2C"/>
</dbReference>
<dbReference type="InterPro" id="IPR051201">
    <property type="entry name" value="Chloro_Bact_Ser_Proteases"/>
</dbReference>
<reference evidence="6 7" key="1">
    <citation type="journal article" date="2016" name="Int. J. Syst. Evol. Microbiol.">
        <title>Agromyces aureus sp. nov., isolated from the rhizosphere of Salix caprea L. grown in a heavy-metal-contaminated soil.</title>
        <authorList>
            <person name="Corretto E."/>
            <person name="Antonielli L."/>
            <person name="Sessitsch A."/>
            <person name="Compant S."/>
            <person name="Gorfer M."/>
            <person name="Kuffner M."/>
            <person name="Brader G."/>
        </authorList>
    </citation>
    <scope>NUCLEOTIDE SEQUENCE [LARGE SCALE GENOMIC DNA]</scope>
    <source>
        <strain evidence="6 7">AR33</strain>
    </source>
</reference>
<feature type="compositionally biased region" description="Low complexity" evidence="3">
    <location>
        <begin position="121"/>
        <end position="143"/>
    </location>
</feature>
<keyword evidence="1" id="KW-0645">Protease</keyword>
<keyword evidence="2" id="KW-0378">Hydrolase</keyword>
<name>A0A191WKU5_9MICO</name>
<feature type="compositionally biased region" description="Low complexity" evidence="3">
    <location>
        <begin position="10"/>
        <end position="34"/>
    </location>
</feature>
<dbReference type="Gene3D" id="2.40.10.120">
    <property type="match status" value="2"/>
</dbReference>
<dbReference type="SUPFAM" id="SSF50156">
    <property type="entry name" value="PDZ domain-like"/>
    <property type="match status" value="1"/>
</dbReference>
<gene>
    <name evidence="6" type="ORF">ATC03_07615</name>
</gene>
<dbReference type="InterPro" id="IPR036034">
    <property type="entry name" value="PDZ_sf"/>
</dbReference>
<evidence type="ECO:0000256" key="4">
    <source>
        <dbReference type="SAM" id="Phobius"/>
    </source>
</evidence>
<dbReference type="InterPro" id="IPR001940">
    <property type="entry name" value="Peptidase_S1C"/>
</dbReference>
<reference evidence="7" key="2">
    <citation type="submission" date="2016-01" db="EMBL/GenBank/DDBJ databases">
        <title>Complete genome sequence of Agromyces aureus AR33T and comparison with related organisms.</title>
        <authorList>
            <person name="Corretto E."/>
            <person name="Antonielli L."/>
            <person name="Sessitsch A."/>
            <person name="Brader G."/>
        </authorList>
    </citation>
    <scope>NUCLEOTIDE SEQUENCE [LARGE SCALE GENOMIC DNA]</scope>
    <source>
        <strain evidence="7">AR33</strain>
    </source>
</reference>
<keyword evidence="4" id="KW-1133">Transmembrane helix</keyword>
<dbReference type="Gene3D" id="2.30.42.10">
    <property type="match status" value="1"/>
</dbReference>
<evidence type="ECO:0000256" key="2">
    <source>
        <dbReference type="ARBA" id="ARBA00022801"/>
    </source>
</evidence>
<evidence type="ECO:0000313" key="6">
    <source>
        <dbReference type="EMBL" id="ANJ28798.1"/>
    </source>
</evidence>
<dbReference type="InterPro" id="IPR001478">
    <property type="entry name" value="PDZ"/>
</dbReference>